<dbReference type="InterPro" id="IPR000683">
    <property type="entry name" value="Gfo/Idh/MocA-like_OxRdtase_N"/>
</dbReference>
<dbReference type="NCBIfam" id="TIGR01409">
    <property type="entry name" value="TAT_signal_seq"/>
    <property type="match status" value="1"/>
</dbReference>
<reference evidence="2" key="1">
    <citation type="journal article" date="2014" name="Front. Microbiol.">
        <title>High frequency of phylogenetically diverse reductive dehalogenase-homologous genes in deep subseafloor sedimentary metagenomes.</title>
        <authorList>
            <person name="Kawai M."/>
            <person name="Futagami T."/>
            <person name="Toyoda A."/>
            <person name="Takaki Y."/>
            <person name="Nishi S."/>
            <person name="Hori S."/>
            <person name="Arai W."/>
            <person name="Tsubouchi T."/>
            <person name="Morono Y."/>
            <person name="Uchiyama I."/>
            <person name="Ito T."/>
            <person name="Fujiyama A."/>
            <person name="Inagaki F."/>
            <person name="Takami H."/>
        </authorList>
    </citation>
    <scope>NUCLEOTIDE SEQUENCE</scope>
    <source>
        <strain evidence="2">Expedition CK06-06</strain>
    </source>
</reference>
<feature type="non-terminal residue" evidence="2">
    <location>
        <position position="128"/>
    </location>
</feature>
<accession>X0SV85</accession>
<evidence type="ECO:0000313" key="2">
    <source>
        <dbReference type="EMBL" id="GAF79847.1"/>
    </source>
</evidence>
<dbReference type="InterPro" id="IPR050463">
    <property type="entry name" value="Gfo/Idh/MocA_oxidrdct_glycsds"/>
</dbReference>
<dbReference type="PANTHER" id="PTHR43818:SF10">
    <property type="entry name" value="NADH-DEPENDENT DEHYDROGENASE-RELATED"/>
    <property type="match status" value="1"/>
</dbReference>
<dbReference type="InterPro" id="IPR006311">
    <property type="entry name" value="TAT_signal"/>
</dbReference>
<name>X0SV85_9ZZZZ</name>
<dbReference type="InterPro" id="IPR036291">
    <property type="entry name" value="NAD(P)-bd_dom_sf"/>
</dbReference>
<comment type="caution">
    <text evidence="2">The sequence shown here is derived from an EMBL/GenBank/DDBJ whole genome shotgun (WGS) entry which is preliminary data.</text>
</comment>
<proteinExistence type="predicted"/>
<dbReference type="PROSITE" id="PS51318">
    <property type="entry name" value="TAT"/>
    <property type="match status" value="1"/>
</dbReference>
<evidence type="ECO:0000259" key="1">
    <source>
        <dbReference type="Pfam" id="PF01408"/>
    </source>
</evidence>
<dbReference type="Pfam" id="PF01408">
    <property type="entry name" value="GFO_IDH_MocA"/>
    <property type="match status" value="1"/>
</dbReference>
<organism evidence="2">
    <name type="scientific">marine sediment metagenome</name>
    <dbReference type="NCBI Taxonomy" id="412755"/>
    <lineage>
        <taxon>unclassified sequences</taxon>
        <taxon>metagenomes</taxon>
        <taxon>ecological metagenomes</taxon>
    </lineage>
</organism>
<dbReference type="SUPFAM" id="SSF51735">
    <property type="entry name" value="NAD(P)-binding Rossmann-fold domains"/>
    <property type="match status" value="1"/>
</dbReference>
<feature type="domain" description="Gfo/Idh/MocA-like oxidoreductase N-terminal" evidence="1">
    <location>
        <begin position="47"/>
        <end position="127"/>
    </location>
</feature>
<protein>
    <recommendedName>
        <fullName evidence="1">Gfo/Idh/MocA-like oxidoreductase N-terminal domain-containing protein</fullName>
    </recommendedName>
</protein>
<sequence>MARQSSTQHVNRRDFLRRSAALGGVATLAGFWSSRSAAASKSANEKLNVAFVGSGGQAGFSLENLKGQNIVALCDVDRRRAAQAFKQFPKAKRYPDFRKMLDDMHREIDAVVVCTPDHMHAPASIRAM</sequence>
<dbReference type="Gene3D" id="3.40.50.720">
    <property type="entry name" value="NAD(P)-binding Rossmann-like Domain"/>
    <property type="match status" value="1"/>
</dbReference>
<dbReference type="EMBL" id="BARS01009808">
    <property type="protein sequence ID" value="GAF79847.1"/>
    <property type="molecule type" value="Genomic_DNA"/>
</dbReference>
<dbReference type="GO" id="GO:0000166">
    <property type="term" value="F:nucleotide binding"/>
    <property type="evidence" value="ECO:0007669"/>
    <property type="project" value="InterPro"/>
</dbReference>
<gene>
    <name evidence="2" type="ORF">S01H1_18351</name>
</gene>
<dbReference type="AlphaFoldDB" id="X0SV85"/>
<dbReference type="InterPro" id="IPR019546">
    <property type="entry name" value="TAT_signal_bac_arc"/>
</dbReference>
<dbReference type="PANTHER" id="PTHR43818">
    <property type="entry name" value="BCDNA.GH03377"/>
    <property type="match status" value="1"/>
</dbReference>